<proteinExistence type="predicted"/>
<dbReference type="Proteomes" id="UP001410394">
    <property type="component" value="Unassembled WGS sequence"/>
</dbReference>
<comment type="caution">
    <text evidence="1">The sequence shown here is derived from an EMBL/GenBank/DDBJ whole genome shotgun (WGS) entry which is preliminary data.</text>
</comment>
<sequence>MFNPVSADSSALVPLSAHPAAPCSEKLQLAAQAARLADGSLQLHFELAGALERLKLPPWQDTAGFADGLWQHSCFEVFVGLSDAPRYHEFNFAPSGHWAAYAFSAERQRDPHWSPALAPQCAVRRSAQQLSLSAQIPAALLPAPASAWQIGLTAVIETASGALSYWALKHVAAQPDFHQAASFILPR</sequence>
<gene>
    <name evidence="1" type="ORF">ABDB84_09370</name>
</gene>
<reference evidence="1 2" key="1">
    <citation type="journal article" date="2018" name="Int. J. Syst. Evol. Microbiol.">
        <title>Uliginosibacterium sediminicola sp. nov., isolated from freshwater sediment.</title>
        <authorList>
            <person name="Hwang W.M."/>
            <person name="Kim S.M."/>
            <person name="Kang K."/>
            <person name="Ahn T.Y."/>
        </authorList>
    </citation>
    <scope>NUCLEOTIDE SEQUENCE [LARGE SCALE GENOMIC DNA]</scope>
    <source>
        <strain evidence="1 2">M1-21</strain>
    </source>
</reference>
<name>A0ABU9YY92_9RHOO</name>
<organism evidence="1 2">
    <name type="scientific">Uliginosibacterium sediminicola</name>
    <dbReference type="NCBI Taxonomy" id="2024550"/>
    <lineage>
        <taxon>Bacteria</taxon>
        <taxon>Pseudomonadati</taxon>
        <taxon>Pseudomonadota</taxon>
        <taxon>Betaproteobacteria</taxon>
        <taxon>Rhodocyclales</taxon>
        <taxon>Zoogloeaceae</taxon>
        <taxon>Uliginosibacterium</taxon>
    </lineage>
</organism>
<dbReference type="RefSeq" id="WP_345919458.1">
    <property type="nucleotide sequence ID" value="NZ_JBDIVE010000004.1"/>
</dbReference>
<keyword evidence="2" id="KW-1185">Reference proteome</keyword>
<dbReference type="CDD" id="cd09627">
    <property type="entry name" value="DOMON_murB_like"/>
    <property type="match status" value="1"/>
</dbReference>
<dbReference type="EMBL" id="JBDIVE010000004">
    <property type="protein sequence ID" value="MEN3068686.1"/>
    <property type="molecule type" value="Genomic_DNA"/>
</dbReference>
<accession>A0ABU9YY92</accession>
<protein>
    <submittedName>
        <fullName evidence="1">DOMON-like domain-containing protein</fullName>
    </submittedName>
</protein>
<dbReference type="Gene3D" id="2.60.40.1190">
    <property type="match status" value="1"/>
</dbReference>
<evidence type="ECO:0000313" key="1">
    <source>
        <dbReference type="EMBL" id="MEN3068686.1"/>
    </source>
</evidence>
<evidence type="ECO:0000313" key="2">
    <source>
        <dbReference type="Proteomes" id="UP001410394"/>
    </source>
</evidence>